<evidence type="ECO:0000313" key="1">
    <source>
        <dbReference type="EMBL" id="EHY64894.1"/>
    </source>
</evidence>
<dbReference type="SUPFAM" id="SSF54928">
    <property type="entry name" value="RNA-binding domain, RBD"/>
    <property type="match status" value="1"/>
</dbReference>
<reference evidence="2" key="2">
    <citation type="submission" date="2012-10" db="EMBL/GenBank/DDBJ databases">
        <authorList>
            <consortium name="The Broad Institute Genome Sequencing Platform"/>
            <consortium name="The Broad Institute Genome Sequencing Center for Infectious Disease"/>
            <person name="Cuomo C."/>
            <person name="Troemel E."/>
            <person name="Walker B."/>
            <person name="Young S.K."/>
            <person name="Zeng Q."/>
            <person name="Gargeya S."/>
            <person name="Fitzgerald M."/>
            <person name="Haas B."/>
            <person name="Abouelleil A."/>
            <person name="Alvarado L."/>
            <person name="Arachchi H.M."/>
            <person name="Berlin A.M."/>
            <person name="Chapman S.B."/>
            <person name="Goldberg J."/>
            <person name="Griggs A."/>
            <person name="Gujja S."/>
            <person name="Hansen M."/>
            <person name="Howarth C."/>
            <person name="Imamovic A."/>
            <person name="Larimer J."/>
            <person name="McCowan C."/>
            <person name="Murphy C."/>
            <person name="Neiman D."/>
            <person name="Pearson M."/>
            <person name="Priest M."/>
            <person name="Roberts A."/>
            <person name="Saif S."/>
            <person name="Shea T."/>
            <person name="Sisk P."/>
            <person name="Sykes S."/>
            <person name="Wortman J."/>
            <person name="Nusbaum C."/>
            <person name="Birren B."/>
        </authorList>
    </citation>
    <scope>NUCLEOTIDE SEQUENCE</scope>
    <source>
        <strain evidence="2">ERTm6</strain>
    </source>
</reference>
<protein>
    <submittedName>
        <fullName evidence="1">Uncharacterized protein</fullName>
    </submittedName>
</protein>
<gene>
    <name evidence="1" type="ORF">NERG_01950</name>
    <name evidence="2" type="ORF">NESG_01706</name>
</gene>
<dbReference type="HOGENOM" id="CLU_1533002_0_0_1"/>
<dbReference type="GO" id="GO:0003676">
    <property type="term" value="F:nucleic acid binding"/>
    <property type="evidence" value="ECO:0007669"/>
    <property type="project" value="InterPro"/>
</dbReference>
<dbReference type="EMBL" id="JH604637">
    <property type="protein sequence ID" value="EHY64894.1"/>
    <property type="molecule type" value="Genomic_DNA"/>
</dbReference>
<keyword evidence="3" id="KW-1185">Reference proteome</keyword>
<dbReference type="InterPro" id="IPR012677">
    <property type="entry name" value="Nucleotide-bd_a/b_plait_sf"/>
</dbReference>
<dbReference type="Gene3D" id="3.30.70.330">
    <property type="match status" value="1"/>
</dbReference>
<proteinExistence type="predicted"/>
<dbReference type="EMBL" id="AKIJ01000004">
    <property type="protein sequence ID" value="KFG25725.1"/>
    <property type="molecule type" value="Genomic_DNA"/>
</dbReference>
<evidence type="ECO:0000313" key="2">
    <source>
        <dbReference type="EMBL" id="KFG25725.1"/>
    </source>
</evidence>
<dbReference type="OrthoDB" id="1749473at2759"/>
<organism evidence="1">
    <name type="scientific">Nematocida ausubeli (strain ATCC PRA-371 / ERTm2)</name>
    <name type="common">Nematode killer fungus</name>
    <dbReference type="NCBI Taxonomy" id="1913371"/>
    <lineage>
        <taxon>Eukaryota</taxon>
        <taxon>Fungi</taxon>
        <taxon>Fungi incertae sedis</taxon>
        <taxon>Microsporidia</taxon>
        <taxon>Nematocida</taxon>
    </lineage>
</organism>
<dbReference type="Proteomes" id="UP000054524">
    <property type="component" value="Unassembled WGS sequence"/>
</dbReference>
<dbReference type="Proteomes" id="UP000005622">
    <property type="component" value="Unassembled WGS sequence"/>
</dbReference>
<dbReference type="InterPro" id="IPR035979">
    <property type="entry name" value="RBD_domain_sf"/>
</dbReference>
<dbReference type="AlphaFoldDB" id="H8ZEC9"/>
<evidence type="ECO:0000313" key="3">
    <source>
        <dbReference type="Proteomes" id="UP000054524"/>
    </source>
</evidence>
<sequence length="175" mass="20462">MEIFTYAPNWAAIERRKEMKMTQAEERAQRLPLHNDRFHYKKESKNKVEDVLCSICKKEDHLPAMCPERKVEVKEKKEDNIYTPMFQFTPTTVRLTNVPVDTVKGEIREILISNNVQYDLLIMVTDKQNREDFKGTVYIELPTEGMADRCVALFDRMKMGVQIVSACTVEGRQRA</sequence>
<accession>A0A086J0Q7</accession>
<reference evidence="1" key="1">
    <citation type="submission" date="2011-03" db="EMBL/GenBank/DDBJ databases">
        <title>The Genome Sequence of Nematocida sp1 strain ERTm2.</title>
        <authorList>
            <consortium name="The Broad Institute Genome Sequencing Platform"/>
            <consortium name="The Broad Institute Genome Sequencing Center for Infectious Disease"/>
            <person name="Cuomo C."/>
            <person name="Troemel E."/>
            <person name="Young S.K."/>
            <person name="Zeng Q."/>
            <person name="Gargeya S."/>
            <person name="Fitzgerald M."/>
            <person name="Haas B."/>
            <person name="Abouelleil A."/>
            <person name="Alvarado L."/>
            <person name="Arachchi H.M."/>
            <person name="Berlin A."/>
            <person name="Brown A."/>
            <person name="Chapman S.B."/>
            <person name="Chen Z."/>
            <person name="Dunbar C."/>
            <person name="Freedman E."/>
            <person name="Gearin G."/>
            <person name="Gellesch M."/>
            <person name="Goldberg J."/>
            <person name="Griggs A."/>
            <person name="Gujja S."/>
            <person name="Heilman E.R."/>
            <person name="Heiman D."/>
            <person name="Howarth C."/>
            <person name="Larson L."/>
            <person name="Lui A."/>
            <person name="MacDonald P.J.P."/>
            <person name="Mehta T."/>
            <person name="Montmayeur A."/>
            <person name="Murphy C."/>
            <person name="Neiman D."/>
            <person name="Pearson M."/>
            <person name="Priest M."/>
            <person name="Roberts A."/>
            <person name="Saif S."/>
            <person name="Shea T."/>
            <person name="Shenoy N."/>
            <person name="Sisk P."/>
            <person name="Stolte C."/>
            <person name="Sykes S."/>
            <person name="White J."/>
            <person name="Yandava C."/>
            <person name="Wortman J."/>
            <person name="Nusbaum C."/>
            <person name="Birren B."/>
        </authorList>
    </citation>
    <scope>NUCLEOTIDE SEQUENCE</scope>
    <source>
        <strain evidence="1">ERTm2</strain>
    </source>
</reference>
<accession>H8ZEC9</accession>
<reference evidence="2 3" key="3">
    <citation type="journal article" date="2014" name="Genome Announc.">
        <title>Genome Sequence of the Microsporidian Species Nematocida sp1 Strain ERTm6 (ATCC PRA-372).</title>
        <authorList>
            <person name="Bakowski M.A."/>
            <person name="Priest M."/>
            <person name="Young S."/>
            <person name="Cuomo C.A."/>
            <person name="Troemel E.R."/>
        </authorList>
    </citation>
    <scope>NUCLEOTIDE SEQUENCE [LARGE SCALE GENOMIC DNA]</scope>
    <source>
        <strain evidence="2 3">ERTm6</strain>
    </source>
</reference>
<name>H8ZEC9_NEMA1</name>